<proteinExistence type="predicted"/>
<accession>A0A8D8L683</accession>
<organism evidence="2">
    <name type="scientific">Culex pipiens</name>
    <name type="common">House mosquito</name>
    <dbReference type="NCBI Taxonomy" id="7175"/>
    <lineage>
        <taxon>Eukaryota</taxon>
        <taxon>Metazoa</taxon>
        <taxon>Ecdysozoa</taxon>
        <taxon>Arthropoda</taxon>
        <taxon>Hexapoda</taxon>
        <taxon>Insecta</taxon>
        <taxon>Pterygota</taxon>
        <taxon>Neoptera</taxon>
        <taxon>Endopterygota</taxon>
        <taxon>Diptera</taxon>
        <taxon>Nematocera</taxon>
        <taxon>Culicoidea</taxon>
        <taxon>Culicidae</taxon>
        <taxon>Culicinae</taxon>
        <taxon>Culicini</taxon>
        <taxon>Culex</taxon>
        <taxon>Culex</taxon>
    </lineage>
</organism>
<dbReference type="AlphaFoldDB" id="A0A8D8L683"/>
<reference evidence="2" key="1">
    <citation type="submission" date="2021-05" db="EMBL/GenBank/DDBJ databases">
        <authorList>
            <person name="Alioto T."/>
            <person name="Alioto T."/>
            <person name="Gomez Garrido J."/>
        </authorList>
    </citation>
    <scope>NUCLEOTIDE SEQUENCE</scope>
</reference>
<protein>
    <submittedName>
        <fullName evidence="2">(northern house mosquito) hypothetical protein</fullName>
    </submittedName>
</protein>
<evidence type="ECO:0000313" key="2">
    <source>
        <dbReference type="EMBL" id="CAG6605255.1"/>
    </source>
</evidence>
<dbReference type="EMBL" id="HBUE01248040">
    <property type="protein sequence ID" value="CAG6552920.1"/>
    <property type="molecule type" value="Transcribed_RNA"/>
</dbReference>
<feature type="region of interest" description="Disordered" evidence="1">
    <location>
        <begin position="1"/>
        <end position="144"/>
    </location>
</feature>
<feature type="compositionally biased region" description="Basic and acidic residues" evidence="1">
    <location>
        <begin position="33"/>
        <end position="46"/>
    </location>
</feature>
<evidence type="ECO:0000256" key="1">
    <source>
        <dbReference type="SAM" id="MobiDB-lite"/>
    </source>
</evidence>
<feature type="compositionally biased region" description="Basic residues" evidence="1">
    <location>
        <begin position="1"/>
        <end position="22"/>
    </location>
</feature>
<sequence>MRRQTLHKSVQRTTAKVRHSLRKGPMSAVRTVDVQEEHQGTHRDTCQRAQLPLHRVQKDLQSATNSPPPHPEPHQRAEQAAQVLRLRASLQRRGRTPEALPNHPPRKAPVQLSHLRARILPESATRRSRARPLGRGPDLGKKSR</sequence>
<dbReference type="EMBL" id="HBUE01355228">
    <property type="protein sequence ID" value="CAG6605255.1"/>
    <property type="molecule type" value="Transcribed_RNA"/>
</dbReference>
<name>A0A8D8L683_CULPI</name>